<keyword evidence="2" id="KW-1185">Reference proteome</keyword>
<gene>
    <name evidence="1" type="ORF">IV60_GL000188</name>
</gene>
<organism evidence="1 2">
    <name type="scientific">Lancefieldella rimae</name>
    <dbReference type="NCBI Taxonomy" id="1383"/>
    <lineage>
        <taxon>Bacteria</taxon>
        <taxon>Bacillati</taxon>
        <taxon>Actinomycetota</taxon>
        <taxon>Coriobacteriia</taxon>
        <taxon>Coriobacteriales</taxon>
        <taxon>Atopobiaceae</taxon>
        <taxon>Lancefieldella</taxon>
    </lineage>
</organism>
<dbReference type="EMBL" id="JQCP01000001">
    <property type="protein sequence ID" value="KRO03013.1"/>
    <property type="molecule type" value="Genomic_DNA"/>
</dbReference>
<sequence>MRSQEPQVTTLNLKLRLTLHAKRGIFAYLEGFVNNYVEIMKTAGRRSVFAHLARIAYWEELC</sequence>
<name>A0ABR5Q170_9ACTN</name>
<evidence type="ECO:0000313" key="1">
    <source>
        <dbReference type="EMBL" id="KRO03013.1"/>
    </source>
</evidence>
<accession>A0ABR5Q170</accession>
<evidence type="ECO:0000313" key="2">
    <source>
        <dbReference type="Proteomes" id="UP000051927"/>
    </source>
</evidence>
<reference evidence="1 2" key="1">
    <citation type="journal article" date="2015" name="Genome Announc.">
        <title>Expanding the biotechnology potential of lactobacilli through comparative genomics of 213 strains and associated genera.</title>
        <authorList>
            <person name="Sun Z."/>
            <person name="Harris H.M."/>
            <person name="McCann A."/>
            <person name="Guo C."/>
            <person name="Argimon S."/>
            <person name="Zhang W."/>
            <person name="Yang X."/>
            <person name="Jeffery I.B."/>
            <person name="Cooney J.C."/>
            <person name="Kagawa T.F."/>
            <person name="Liu W."/>
            <person name="Song Y."/>
            <person name="Salvetti E."/>
            <person name="Wrobel A."/>
            <person name="Rasinkangas P."/>
            <person name="Parkhill J."/>
            <person name="Rea M.C."/>
            <person name="O'Sullivan O."/>
            <person name="Ritari J."/>
            <person name="Douillard F.P."/>
            <person name="Paul Ross R."/>
            <person name="Yang R."/>
            <person name="Briner A.E."/>
            <person name="Felis G.E."/>
            <person name="de Vos W.M."/>
            <person name="Barrangou R."/>
            <person name="Klaenhammer T.R."/>
            <person name="Caufield P.W."/>
            <person name="Cui Y."/>
            <person name="Zhang H."/>
            <person name="O'Toole P.W."/>
        </authorList>
    </citation>
    <scope>NUCLEOTIDE SEQUENCE [LARGE SCALE GENOMIC DNA]</scope>
    <source>
        <strain evidence="1 2">DSM 7090</strain>
    </source>
</reference>
<comment type="caution">
    <text evidence="1">The sequence shown here is derived from an EMBL/GenBank/DDBJ whole genome shotgun (WGS) entry which is preliminary data.</text>
</comment>
<proteinExistence type="predicted"/>
<protein>
    <submittedName>
        <fullName evidence="1">Uncharacterized protein</fullName>
    </submittedName>
</protein>
<dbReference type="Proteomes" id="UP000051927">
    <property type="component" value="Unassembled WGS sequence"/>
</dbReference>